<dbReference type="PRINTS" id="PR00756">
    <property type="entry name" value="ALADIPTASE"/>
</dbReference>
<keyword evidence="15" id="KW-1185">Reference proteome</keyword>
<evidence type="ECO:0000256" key="11">
    <source>
        <dbReference type="ARBA" id="ARBA00023049"/>
    </source>
</evidence>
<organism evidence="14 15">
    <name type="scientific">Algoriphagus halophytocola</name>
    <dbReference type="NCBI Taxonomy" id="2991499"/>
    <lineage>
        <taxon>Bacteria</taxon>
        <taxon>Pseudomonadati</taxon>
        <taxon>Bacteroidota</taxon>
        <taxon>Cytophagia</taxon>
        <taxon>Cytophagales</taxon>
        <taxon>Cyclobacteriaceae</taxon>
        <taxon>Algoriphagus</taxon>
    </lineage>
</organism>
<keyword evidence="11" id="KW-0482">Metalloprotease</keyword>
<evidence type="ECO:0000256" key="7">
    <source>
        <dbReference type="ARBA" id="ARBA00022670"/>
    </source>
</evidence>
<dbReference type="PANTHER" id="PTHR11533:SF174">
    <property type="entry name" value="PUROMYCIN-SENSITIVE AMINOPEPTIDASE-RELATED"/>
    <property type="match status" value="1"/>
</dbReference>
<gene>
    <name evidence="14" type="ORF">OM944_15690</name>
</gene>
<dbReference type="SUPFAM" id="SSF55486">
    <property type="entry name" value="Metalloproteases ('zincins'), catalytic domain"/>
    <property type="match status" value="1"/>
</dbReference>
<comment type="similarity">
    <text evidence="3">Belongs to the peptidase M1 family.</text>
</comment>
<keyword evidence="7" id="KW-0645">Protease</keyword>
<evidence type="ECO:0000256" key="8">
    <source>
        <dbReference type="ARBA" id="ARBA00022723"/>
    </source>
</evidence>
<sequence length="879" mass="100258">MNSLSIVLRIIFGPRSFNLFLILAVLAVGCKSSQSIPTTQEIESHGGLEPSDTLSQAATPGYDRLVQEKEQAIALYKPAATKLFDILHTELDLAFDYQNQTVTGTAELTIRPFFHPQQELVLDAQDFELGRIYYENGGEPQSTGYRYDGQQVRIYLPEEVTRADTFKLSMKYTAFPERNSGPGSAAISDTKGLYFIDPLDTVPSKPRMIWTQGETDHNSKWFPTLDTPNEKFTQLIKLTVADSLVTIGNGELVRQEELGNGLRKDHWEMNLPHSPYLAAFAIGDFGKVEAEWDGIPLGYYVEKGFEKGAERVFKNTPEMMGFFSGKLGVRYPWPKYDQIVVRDFVSGAMENTTASIFMEELRLDEHEAIDSEWDYIIAHELFHQWFGDYVSVESWANLTLNEGFANYSEFLWNEYKYGADEAKLKLIAETENYYAEAENKQVDLIRYAYSNAEDLFDSHSYSKGGMIIHMLRTYLGETVFYRALQDYLEKHAFGNVEVNDLRMAFEKISGEDLSWFFNQWFLDKGHPELLFEVDYSIPENILISVTQLQDLNEAPLYQLPIVVSWYEGGERKSKQLFMNQAFQQFALENKTPVDLVFIDEGKNLLAKRIQSSSPEQMRSQFRISELGIARYEALDSLAAWEAHLELESMMLEAVMDEFWAVQENALSILQSHTEWLEASPELEQAVQSIAIGAGRNSVRSGALDVLSAFDPDQYQALFLELASDSSYLVAGSALMGLVSAVEPPVDEATIERYSGETNYRMVIPVAEYYISNYISGKGNWFLRQAETIKGEGLYYFLGYLSEYFLRFPEEGEEEAVEFLFQKFQYDSRSYVRLGAFQALLGFTEPAENLARLNRIAGEESDEELASYYNYFLEALNDEN</sequence>
<dbReference type="EMBL" id="CP110226">
    <property type="protein sequence ID" value="UZD22106.1"/>
    <property type="molecule type" value="Genomic_DNA"/>
</dbReference>
<dbReference type="SUPFAM" id="SSF63737">
    <property type="entry name" value="Leukotriene A4 hydrolase N-terminal domain"/>
    <property type="match status" value="1"/>
</dbReference>
<keyword evidence="9" id="KW-0378">Hydrolase</keyword>
<comment type="catalytic activity">
    <reaction evidence="1">
        <text>Release of an N-terminal amino acid, Xaa-|-Yaa- from a peptide, amide or arylamide. Xaa is preferably Ala, but may be most amino acids including Pro (slow action). When a terminal hydrophobic residue is followed by a prolyl residue, the two may be released as an intact Xaa-Pro dipeptide.</text>
        <dbReference type="EC" id="3.4.11.2"/>
    </reaction>
</comment>
<evidence type="ECO:0000313" key="15">
    <source>
        <dbReference type="Proteomes" id="UP001163156"/>
    </source>
</evidence>
<evidence type="ECO:0000256" key="5">
    <source>
        <dbReference type="ARBA" id="ARBA00015611"/>
    </source>
</evidence>
<evidence type="ECO:0000259" key="12">
    <source>
        <dbReference type="Pfam" id="PF01433"/>
    </source>
</evidence>
<dbReference type="SUPFAM" id="SSF48371">
    <property type="entry name" value="ARM repeat"/>
    <property type="match status" value="1"/>
</dbReference>
<evidence type="ECO:0000256" key="4">
    <source>
        <dbReference type="ARBA" id="ARBA00012564"/>
    </source>
</evidence>
<dbReference type="InterPro" id="IPR016024">
    <property type="entry name" value="ARM-type_fold"/>
</dbReference>
<protein>
    <recommendedName>
        <fullName evidence="5">Aminopeptidase N</fullName>
        <ecNumber evidence="4">3.4.11.2</ecNumber>
    </recommendedName>
</protein>
<dbReference type="InterPro" id="IPR050344">
    <property type="entry name" value="Peptidase_M1_aminopeptidases"/>
</dbReference>
<feature type="domain" description="Aminopeptidase N-like N-terminal" evidence="13">
    <location>
        <begin position="88"/>
        <end position="277"/>
    </location>
</feature>
<name>A0ABY6MIJ8_9BACT</name>
<comment type="cofactor">
    <cofactor evidence="2">
        <name>Zn(2+)</name>
        <dbReference type="ChEBI" id="CHEBI:29105"/>
    </cofactor>
</comment>
<evidence type="ECO:0000313" key="14">
    <source>
        <dbReference type="EMBL" id="UZD22106.1"/>
    </source>
</evidence>
<keyword evidence="10" id="KW-0862">Zinc</keyword>
<evidence type="ECO:0000256" key="1">
    <source>
        <dbReference type="ARBA" id="ARBA00000098"/>
    </source>
</evidence>
<keyword evidence="6" id="KW-0031">Aminopeptidase</keyword>
<dbReference type="Gene3D" id="2.60.40.1730">
    <property type="entry name" value="tricorn interacting facor f3 domain"/>
    <property type="match status" value="1"/>
</dbReference>
<dbReference type="Proteomes" id="UP001163156">
    <property type="component" value="Chromosome"/>
</dbReference>
<evidence type="ECO:0000256" key="9">
    <source>
        <dbReference type="ARBA" id="ARBA00022801"/>
    </source>
</evidence>
<feature type="domain" description="Peptidase M1 membrane alanine aminopeptidase" evidence="12">
    <location>
        <begin position="314"/>
        <end position="520"/>
    </location>
</feature>
<dbReference type="Pfam" id="PF01433">
    <property type="entry name" value="Peptidase_M1"/>
    <property type="match status" value="1"/>
</dbReference>
<dbReference type="Gene3D" id="1.10.390.10">
    <property type="entry name" value="Neutral Protease Domain 2"/>
    <property type="match status" value="1"/>
</dbReference>
<reference evidence="14" key="1">
    <citation type="submission" date="2022-10" db="EMBL/GenBank/DDBJ databases">
        <title>Algoriphagus sp. a novel bacteria isolate from halophytes salicornia europaea.</title>
        <authorList>
            <person name="Peng Y."/>
            <person name="Jiang L."/>
            <person name="Lee J."/>
        </authorList>
    </citation>
    <scope>NUCLEOTIDE SEQUENCE</scope>
    <source>
        <strain evidence="14">TR-M5</strain>
    </source>
</reference>
<keyword evidence="8" id="KW-0479">Metal-binding</keyword>
<dbReference type="InterPro" id="IPR027268">
    <property type="entry name" value="Peptidase_M4/M1_CTD_sf"/>
</dbReference>
<dbReference type="RefSeq" id="WP_264808570.1">
    <property type="nucleotide sequence ID" value="NZ_CP110226.1"/>
</dbReference>
<dbReference type="EC" id="3.4.11.2" evidence="4"/>
<evidence type="ECO:0000259" key="13">
    <source>
        <dbReference type="Pfam" id="PF17900"/>
    </source>
</evidence>
<accession>A0ABY6MIJ8</accession>
<dbReference type="CDD" id="cd09603">
    <property type="entry name" value="M1_APN_like"/>
    <property type="match status" value="1"/>
</dbReference>
<dbReference type="InterPro" id="IPR014782">
    <property type="entry name" value="Peptidase_M1_dom"/>
</dbReference>
<dbReference type="Pfam" id="PF17900">
    <property type="entry name" value="Peptidase_M1_N"/>
    <property type="match status" value="1"/>
</dbReference>
<evidence type="ECO:0000256" key="10">
    <source>
        <dbReference type="ARBA" id="ARBA00022833"/>
    </source>
</evidence>
<dbReference type="InterPro" id="IPR045357">
    <property type="entry name" value="Aminopeptidase_N-like_N"/>
</dbReference>
<evidence type="ECO:0000256" key="3">
    <source>
        <dbReference type="ARBA" id="ARBA00010136"/>
    </source>
</evidence>
<proteinExistence type="inferred from homology"/>
<dbReference type="InterPro" id="IPR042097">
    <property type="entry name" value="Aminopeptidase_N-like_N_sf"/>
</dbReference>
<evidence type="ECO:0000256" key="2">
    <source>
        <dbReference type="ARBA" id="ARBA00001947"/>
    </source>
</evidence>
<dbReference type="PANTHER" id="PTHR11533">
    <property type="entry name" value="PROTEASE M1 ZINC METALLOPROTEASE"/>
    <property type="match status" value="1"/>
</dbReference>
<dbReference type="InterPro" id="IPR001930">
    <property type="entry name" value="Peptidase_M1"/>
</dbReference>
<evidence type="ECO:0000256" key="6">
    <source>
        <dbReference type="ARBA" id="ARBA00022438"/>
    </source>
</evidence>